<dbReference type="AlphaFoldDB" id="A0A2T7B430"/>
<reference evidence="1" key="1">
    <citation type="submission" date="2016-12" db="EMBL/GenBank/DDBJ databases">
        <title>Analysis of the Molecular Diversity Among Cronobacter Species Isolated from Filth Flies Using a Pan Genomic DNA Microarray.</title>
        <authorList>
            <person name="Pava-Ripoll M."/>
            <person name="Tall B."/>
            <person name="Farber J."/>
            <person name="Fanning S."/>
            <person name="Lehner A."/>
            <person name="Stephan R."/>
            <person name="Pagotto F."/>
            <person name="Iverson C."/>
            <person name="Ziobro G."/>
            <person name="Miller A."/>
            <person name="Pearson R."/>
            <person name="Yan Q."/>
            <person name="Kim M."/>
            <person name="Jeong S."/>
            <person name="Park J."/>
            <person name="Jun S."/>
            <person name="Choi H."/>
            <person name="Chung T."/>
            <person name="Yoo Y."/>
            <person name="Park E."/>
            <person name="Hwang S."/>
            <person name="Lee B."/>
            <person name="Sathyamoorthy V."/>
            <person name="Carter L."/>
            <person name="Mammel M."/>
            <person name="Jackson S."/>
            <person name="Kothary M."/>
            <person name="Patel I."/>
            <person name="Grim C."/>
            <person name="Gopinath G."/>
            <person name="Gangiredla J."/>
            <person name="Chase H."/>
        </authorList>
    </citation>
    <scope>NUCLEOTIDE SEQUENCE [LARGE SCALE GENOMIC DNA]</scope>
    <source>
        <strain evidence="1">MOD1-Sh41s</strain>
    </source>
</reference>
<protein>
    <submittedName>
        <fullName evidence="1">Uncharacterized protein</fullName>
    </submittedName>
</protein>
<evidence type="ECO:0000313" key="1">
    <source>
        <dbReference type="EMBL" id="PUX21382.1"/>
    </source>
</evidence>
<organism evidence="1">
    <name type="scientific">Cronobacter turicensis</name>
    <dbReference type="NCBI Taxonomy" id="413502"/>
    <lineage>
        <taxon>Bacteria</taxon>
        <taxon>Pseudomonadati</taxon>
        <taxon>Pseudomonadota</taxon>
        <taxon>Gammaproteobacteria</taxon>
        <taxon>Enterobacterales</taxon>
        <taxon>Enterobacteriaceae</taxon>
        <taxon>Cronobacter</taxon>
    </lineage>
</organism>
<comment type="caution">
    <text evidence="1">The sequence shown here is derived from an EMBL/GenBank/DDBJ whole genome shotgun (WGS) entry which is preliminary data.</text>
</comment>
<proteinExistence type="predicted"/>
<dbReference type="EMBL" id="MSAG01000020">
    <property type="protein sequence ID" value="PUX21382.1"/>
    <property type="molecule type" value="Genomic_DNA"/>
</dbReference>
<dbReference type="OrthoDB" id="9867257at2"/>
<sequence length="91" mass="10169">MKLPLTLSNVFRAIVIREFQLNESKPTVFRFLFSVGAGLLSRLVEFLDIPPLIKMTLTPAVPAVNAAILNKFFWVSAGDSRELVNNFVFGN</sequence>
<name>A0A2T7B430_9ENTR</name>
<gene>
    <name evidence="1" type="ORF">BS411_12570</name>
</gene>
<accession>A0A2T7B430</accession>
<dbReference type="RefSeq" id="WP_075198675.1">
    <property type="nucleotide sequence ID" value="NZ_CP187984.1"/>
</dbReference>